<comment type="caution">
    <text evidence="3">The sequence shown here is derived from an EMBL/GenBank/DDBJ whole genome shotgun (WGS) entry which is preliminary data.</text>
</comment>
<dbReference type="InterPro" id="IPR015947">
    <property type="entry name" value="PUA-like_sf"/>
</dbReference>
<sequence>MKDDPAVQSSLEQPPEDGGGGEEVTVSTVADRLPPIDRAAARRMWDEYIAATGVVPEGNQQYEVDYFGDSPQLADALLKEVTEGDKRATASLMDEYTDPEDPLPTIGGHWVACDSTGQPAVVLRTMALALSTFDDVDADFAAAEAEDDRSLDSWRREHEKYWRRTREAAGEHWSPEDTRTPGREVIQERFTVVWPAELADGEPEQEVNPST</sequence>
<accession>A0A931D7Z0</accession>
<reference evidence="3" key="1">
    <citation type="submission" date="2020-11" db="EMBL/GenBank/DDBJ databases">
        <title>Sequencing the genomes of 1000 actinobacteria strains.</title>
        <authorList>
            <person name="Klenk H.-P."/>
        </authorList>
    </citation>
    <scope>NUCLEOTIDE SEQUENCE</scope>
    <source>
        <strain evidence="3">DSM 26152</strain>
    </source>
</reference>
<dbReference type="SMART" id="SM01022">
    <property type="entry name" value="ASCH"/>
    <property type="match status" value="1"/>
</dbReference>
<dbReference type="Gene3D" id="3.10.400.10">
    <property type="entry name" value="Sulfate adenylyltransferase"/>
    <property type="match status" value="1"/>
</dbReference>
<dbReference type="Pfam" id="PF04266">
    <property type="entry name" value="ASCH"/>
    <property type="match status" value="1"/>
</dbReference>
<dbReference type="RefSeq" id="WP_196835426.1">
    <property type="nucleotide sequence ID" value="NZ_JADOTZ010000001.1"/>
</dbReference>
<evidence type="ECO:0000313" key="3">
    <source>
        <dbReference type="EMBL" id="MBG6084069.1"/>
    </source>
</evidence>
<dbReference type="Proteomes" id="UP000625033">
    <property type="component" value="Unassembled WGS sequence"/>
</dbReference>
<gene>
    <name evidence="3" type="ORF">IW252_000836</name>
</gene>
<dbReference type="PANTHER" id="PTHR39203:SF1">
    <property type="entry name" value="CYTOPLASMIC PROTEIN"/>
    <property type="match status" value="1"/>
</dbReference>
<feature type="domain" description="ASCH" evidence="2">
    <location>
        <begin position="65"/>
        <end position="194"/>
    </location>
</feature>
<evidence type="ECO:0000259" key="2">
    <source>
        <dbReference type="SMART" id="SM01022"/>
    </source>
</evidence>
<dbReference type="InterPro" id="IPR009326">
    <property type="entry name" value="DUF984"/>
</dbReference>
<dbReference type="SUPFAM" id="SSF88697">
    <property type="entry name" value="PUA domain-like"/>
    <property type="match status" value="1"/>
</dbReference>
<proteinExistence type="predicted"/>
<feature type="region of interest" description="Disordered" evidence="1">
    <location>
        <begin position="1"/>
        <end position="28"/>
    </location>
</feature>
<dbReference type="EMBL" id="JADOTZ010000001">
    <property type="protein sequence ID" value="MBG6084069.1"/>
    <property type="molecule type" value="Genomic_DNA"/>
</dbReference>
<dbReference type="InterPro" id="IPR007374">
    <property type="entry name" value="ASCH_domain"/>
</dbReference>
<dbReference type="AlphaFoldDB" id="A0A931D7Z0"/>
<name>A0A931D7Z0_9MICC</name>
<organism evidence="3 4">
    <name type="scientific">Zhihengliuella flava</name>
    <dbReference type="NCBI Taxonomy" id="1285193"/>
    <lineage>
        <taxon>Bacteria</taxon>
        <taxon>Bacillati</taxon>
        <taxon>Actinomycetota</taxon>
        <taxon>Actinomycetes</taxon>
        <taxon>Micrococcales</taxon>
        <taxon>Micrococcaceae</taxon>
        <taxon>Zhihengliuella</taxon>
    </lineage>
</organism>
<dbReference type="PANTHER" id="PTHR39203">
    <property type="entry name" value="CYTOPLASMIC PROTEIN-RELATED"/>
    <property type="match status" value="1"/>
</dbReference>
<protein>
    <submittedName>
        <fullName evidence="3">Uncharacterized protein YhfF</fullName>
    </submittedName>
</protein>
<evidence type="ECO:0000256" key="1">
    <source>
        <dbReference type="SAM" id="MobiDB-lite"/>
    </source>
</evidence>
<evidence type="ECO:0000313" key="4">
    <source>
        <dbReference type="Proteomes" id="UP000625033"/>
    </source>
</evidence>
<keyword evidence="4" id="KW-1185">Reference proteome</keyword>